<dbReference type="AlphaFoldDB" id="A0AAN1C755"/>
<protein>
    <submittedName>
        <fullName evidence="1">Uncharacterized protein</fullName>
    </submittedName>
</protein>
<name>A0AAN1C755_LACCA</name>
<reference evidence="1 2" key="1">
    <citation type="journal article" date="2017" name="Front. Immunol.">
        <title>Complete Genome Sequence of Lactobacillus casei LC5, a Potential Probiotics for Atopic Dermatitis.</title>
        <authorList>
            <person name="Kang J."/>
            <person name="Chung W.H."/>
            <person name="Lim T.J."/>
            <person name="Whon T.W."/>
            <person name="Lim S."/>
            <person name="Nam Y.D."/>
        </authorList>
    </citation>
    <scope>NUCLEOTIDE SEQUENCE [LARGE SCALE GENOMIC DNA]</scope>
    <source>
        <strain evidence="1 2">LC5</strain>
    </source>
</reference>
<dbReference type="Proteomes" id="UP000195609">
    <property type="component" value="Chromosome"/>
</dbReference>
<sequence>MNLHAINSLRRKHRLIRKQKQLIRLGNWLNDAVDAVLLGVVGEKLSMFSYPPHSMENPLIMDYIISMKAINIFI</sequence>
<evidence type="ECO:0000313" key="2">
    <source>
        <dbReference type="Proteomes" id="UP000195609"/>
    </source>
</evidence>
<proteinExistence type="predicted"/>
<dbReference type="EMBL" id="CP017065">
    <property type="protein sequence ID" value="ARY90804.1"/>
    <property type="molecule type" value="Genomic_DNA"/>
</dbReference>
<gene>
    <name evidence="1" type="ORF">BGL52_03080</name>
</gene>
<organism evidence="1 2">
    <name type="scientific">Lacticaseibacillus casei</name>
    <name type="common">Lactobacillus casei</name>
    <dbReference type="NCBI Taxonomy" id="1582"/>
    <lineage>
        <taxon>Bacteria</taxon>
        <taxon>Bacillati</taxon>
        <taxon>Bacillota</taxon>
        <taxon>Bacilli</taxon>
        <taxon>Lactobacillales</taxon>
        <taxon>Lactobacillaceae</taxon>
        <taxon>Lacticaseibacillus</taxon>
    </lineage>
</organism>
<evidence type="ECO:0000313" key="1">
    <source>
        <dbReference type="EMBL" id="ARY90804.1"/>
    </source>
</evidence>
<accession>A0AAN1C755</accession>